<comment type="caution">
    <text evidence="6">The sequence shown here is derived from an EMBL/GenBank/DDBJ whole genome shotgun (WGS) entry which is preliminary data.</text>
</comment>
<feature type="chain" id="PRO_5035960434" description="RxLR effector protein" evidence="5">
    <location>
        <begin position="22"/>
        <end position="152"/>
    </location>
</feature>
<accession>A0A8T1WRQ4</accession>
<comment type="function">
    <text evidence="5">Effector that suppresses plant defense responses during pathogen infection.</text>
</comment>
<proteinExistence type="inferred from homology"/>
<feature type="signal peptide" evidence="5">
    <location>
        <begin position="1"/>
        <end position="21"/>
    </location>
</feature>
<gene>
    <name evidence="6" type="ORF">PHYBOEH_001818</name>
</gene>
<evidence type="ECO:0000313" key="7">
    <source>
        <dbReference type="Proteomes" id="UP000693981"/>
    </source>
</evidence>
<name>A0A8T1WRQ4_9STRA</name>
<keyword evidence="4 5" id="KW-0732">Signal</keyword>
<protein>
    <recommendedName>
        <fullName evidence="5">RxLR effector protein</fullName>
    </recommendedName>
</protein>
<sequence>MRLSYYVFLLIAIVFATTSSAASTLQESKQNDISALTAEVEGVTRLLAANANARSLRATTKTDGDELSAEDEERAAPGGWAAKLSGVMGKMSAGIKNIPTSSLNGLFKSMDLVKITPAKLQKAFRITEKTPGRFQFLKKFEAFWNKKYNVVA</sequence>
<comment type="similarity">
    <text evidence="2 5">Belongs to the RxLR effector family.</text>
</comment>
<dbReference type="Pfam" id="PF16810">
    <property type="entry name" value="RXLR"/>
    <property type="match status" value="1"/>
</dbReference>
<organism evidence="6 7">
    <name type="scientific">Phytophthora boehmeriae</name>
    <dbReference type="NCBI Taxonomy" id="109152"/>
    <lineage>
        <taxon>Eukaryota</taxon>
        <taxon>Sar</taxon>
        <taxon>Stramenopiles</taxon>
        <taxon>Oomycota</taxon>
        <taxon>Peronosporomycetes</taxon>
        <taxon>Peronosporales</taxon>
        <taxon>Peronosporaceae</taxon>
        <taxon>Phytophthora</taxon>
    </lineage>
</organism>
<keyword evidence="3 5" id="KW-0964">Secreted</keyword>
<evidence type="ECO:0000256" key="2">
    <source>
        <dbReference type="ARBA" id="ARBA00010400"/>
    </source>
</evidence>
<evidence type="ECO:0000256" key="1">
    <source>
        <dbReference type="ARBA" id="ARBA00004613"/>
    </source>
</evidence>
<comment type="subcellular location">
    <subcellularLocation>
        <location evidence="1 5">Secreted</location>
    </subcellularLocation>
</comment>
<evidence type="ECO:0000256" key="5">
    <source>
        <dbReference type="RuleBase" id="RU367124"/>
    </source>
</evidence>
<evidence type="ECO:0000256" key="4">
    <source>
        <dbReference type="ARBA" id="ARBA00022729"/>
    </source>
</evidence>
<dbReference type="AlphaFoldDB" id="A0A8T1WRQ4"/>
<evidence type="ECO:0000313" key="6">
    <source>
        <dbReference type="EMBL" id="KAG7396742.1"/>
    </source>
</evidence>
<keyword evidence="7" id="KW-1185">Reference proteome</keyword>
<reference evidence="6" key="1">
    <citation type="submission" date="2021-02" db="EMBL/GenBank/DDBJ databases">
        <authorList>
            <person name="Palmer J.M."/>
        </authorList>
    </citation>
    <scope>NUCLEOTIDE SEQUENCE</scope>
    <source>
        <strain evidence="6">SCRP23</strain>
    </source>
</reference>
<dbReference type="Proteomes" id="UP000693981">
    <property type="component" value="Unassembled WGS sequence"/>
</dbReference>
<dbReference type="InterPro" id="IPR031825">
    <property type="entry name" value="RXLR"/>
</dbReference>
<dbReference type="EMBL" id="JAGDFL010000141">
    <property type="protein sequence ID" value="KAG7396742.1"/>
    <property type="molecule type" value="Genomic_DNA"/>
</dbReference>
<comment type="domain">
    <text evidence="5">The RxLR-dEER motif acts to carry the protein into the host cell cytoplasm through binding to cell surface phosphatidylinositol-3-phosphate.</text>
</comment>
<dbReference type="GO" id="GO:0005576">
    <property type="term" value="C:extracellular region"/>
    <property type="evidence" value="ECO:0007669"/>
    <property type="project" value="UniProtKB-SubCell"/>
</dbReference>
<evidence type="ECO:0000256" key="3">
    <source>
        <dbReference type="ARBA" id="ARBA00022525"/>
    </source>
</evidence>